<name>A0A3B3YXH4_9TELE</name>
<evidence type="ECO:0000256" key="3">
    <source>
        <dbReference type="SAM" id="Phobius"/>
    </source>
</evidence>
<dbReference type="GO" id="GO:0006955">
    <property type="term" value="P:immune response"/>
    <property type="evidence" value="ECO:0007669"/>
    <property type="project" value="TreeGrafter"/>
</dbReference>
<keyword evidence="1" id="KW-0732">Signal</keyword>
<dbReference type="SMART" id="SM00408">
    <property type="entry name" value="IGc2"/>
    <property type="match status" value="3"/>
</dbReference>
<evidence type="ECO:0000256" key="1">
    <source>
        <dbReference type="ARBA" id="ARBA00022729"/>
    </source>
</evidence>
<dbReference type="PANTHER" id="PTHR11481:SF60">
    <property type="entry name" value="IG-LIKE DOMAIN-CONTAINING PROTEIN"/>
    <property type="match status" value="1"/>
</dbReference>
<keyword evidence="3" id="KW-1133">Transmembrane helix</keyword>
<dbReference type="Pfam" id="PF13895">
    <property type="entry name" value="Ig_2"/>
    <property type="match status" value="1"/>
</dbReference>
<dbReference type="InterPro" id="IPR036179">
    <property type="entry name" value="Ig-like_dom_sf"/>
</dbReference>
<dbReference type="SUPFAM" id="SSF48726">
    <property type="entry name" value="Immunoglobulin"/>
    <property type="match status" value="4"/>
</dbReference>
<feature type="domain" description="Ig-like" evidence="4">
    <location>
        <begin position="70"/>
        <end position="154"/>
    </location>
</feature>
<feature type="domain" description="Ig-like" evidence="4">
    <location>
        <begin position="338"/>
        <end position="427"/>
    </location>
</feature>
<organism evidence="5 6">
    <name type="scientific">Poecilia mexicana</name>
    <dbReference type="NCBI Taxonomy" id="48701"/>
    <lineage>
        <taxon>Eukaryota</taxon>
        <taxon>Metazoa</taxon>
        <taxon>Chordata</taxon>
        <taxon>Craniata</taxon>
        <taxon>Vertebrata</taxon>
        <taxon>Euteleostomi</taxon>
        <taxon>Actinopterygii</taxon>
        <taxon>Neopterygii</taxon>
        <taxon>Teleostei</taxon>
        <taxon>Neoteleostei</taxon>
        <taxon>Acanthomorphata</taxon>
        <taxon>Ovalentaria</taxon>
        <taxon>Atherinomorphae</taxon>
        <taxon>Cyprinodontiformes</taxon>
        <taxon>Poeciliidae</taxon>
        <taxon>Poeciliinae</taxon>
        <taxon>Poecilia</taxon>
    </lineage>
</organism>
<reference evidence="5" key="1">
    <citation type="submission" date="2025-08" db="UniProtKB">
        <authorList>
            <consortium name="Ensembl"/>
        </authorList>
    </citation>
    <scope>IDENTIFICATION</scope>
</reference>
<reference evidence="5" key="2">
    <citation type="submission" date="2025-09" db="UniProtKB">
        <authorList>
            <consortium name="Ensembl"/>
        </authorList>
    </citation>
    <scope>IDENTIFICATION</scope>
</reference>
<dbReference type="Gene3D" id="2.60.40.10">
    <property type="entry name" value="Immunoglobulins"/>
    <property type="match status" value="6"/>
</dbReference>
<evidence type="ECO:0000313" key="6">
    <source>
        <dbReference type="Proteomes" id="UP000261480"/>
    </source>
</evidence>
<dbReference type="STRING" id="48701.ENSPMEP00000032146"/>
<sequence>MSKICFLVLNTVFNFGHAQGDVTSFFYLLLWIFTLILLLNLFQLNMFWHNTSSLAFIFYILCFLLFNLDVQLTHDPSSSTLFLGESVTFTCNMTAGYDSNWSYVFHRNGQHIVSKSDVSKFLQLDRTTDLSGRYQCSAYHKDSPGFIKQSNNITLSVAANRPTPTVTADRKTISEDRPTELTCSVQDSAGWKYDWFRHIFSEVQIESNVVKNTINIHRGGIYWCRGRRGSPDFLTEPSEMFYIENTLSNQATVALQHDWSQIYSGEAISMSCEIKGGGNSKWEYEWRTTTSKPPSRERTFHIRASVFSSGDFWCRGRADPFSSTEWSQTCHLRVSDKPRPTVRADKRLIPVGGNVTLTCSVDNPTEWKYYWFRHTGNISEVQTVDEGKSENVISISQGGVYYCQGGRGSPVFFTEESHRINIEKRVSNMASVSLRPDWPVIYSGETITVRCEISGGRNNEWVYEWSKPISDTLPTNEYRIVDASESSSGNYRCLGRNKQDLYSSTEWSDITTVTVSEQRPKAQIIADRDSTGGTMTLTCSVKPSSSSSSSWTYYWYRVEIASKPVELKSDTNGELVTSENGLYFCRAGRGRPVYYTESSQSVTVDIPGRCFNELVHRFLRFIQKIILINFFL</sequence>
<dbReference type="AlphaFoldDB" id="A0A3B3YXH4"/>
<evidence type="ECO:0000313" key="5">
    <source>
        <dbReference type="Ensembl" id="ENSPMEP00000032146.1"/>
    </source>
</evidence>
<keyword evidence="2" id="KW-1015">Disulfide bond</keyword>
<evidence type="ECO:0000259" key="4">
    <source>
        <dbReference type="PROSITE" id="PS50835"/>
    </source>
</evidence>
<dbReference type="SMART" id="SM00409">
    <property type="entry name" value="IG"/>
    <property type="match status" value="5"/>
</dbReference>
<feature type="domain" description="Ig-like" evidence="4">
    <location>
        <begin position="162"/>
        <end position="225"/>
    </location>
</feature>
<feature type="domain" description="Ig-like" evidence="4">
    <location>
        <begin position="520"/>
        <end position="603"/>
    </location>
</feature>
<dbReference type="GO" id="GO:0009897">
    <property type="term" value="C:external side of plasma membrane"/>
    <property type="evidence" value="ECO:0007669"/>
    <property type="project" value="TreeGrafter"/>
</dbReference>
<accession>A0A3B3YXH4</accession>
<proteinExistence type="predicted"/>
<dbReference type="GO" id="GO:0007166">
    <property type="term" value="P:cell surface receptor signaling pathway"/>
    <property type="evidence" value="ECO:0007669"/>
    <property type="project" value="TreeGrafter"/>
</dbReference>
<keyword evidence="3" id="KW-0812">Transmembrane</keyword>
<dbReference type="InterPro" id="IPR003599">
    <property type="entry name" value="Ig_sub"/>
</dbReference>
<feature type="domain" description="Ig-like" evidence="4">
    <location>
        <begin position="430"/>
        <end position="514"/>
    </location>
</feature>
<feature type="transmembrane region" description="Helical" evidence="3">
    <location>
        <begin position="54"/>
        <end position="72"/>
    </location>
</feature>
<feature type="domain" description="Ig-like" evidence="4">
    <location>
        <begin position="231"/>
        <end position="315"/>
    </location>
</feature>
<evidence type="ECO:0000256" key="2">
    <source>
        <dbReference type="ARBA" id="ARBA00023157"/>
    </source>
</evidence>
<feature type="transmembrane region" description="Helical" evidence="3">
    <location>
        <begin position="24"/>
        <end position="42"/>
    </location>
</feature>
<dbReference type="GO" id="GO:0004888">
    <property type="term" value="F:transmembrane signaling receptor activity"/>
    <property type="evidence" value="ECO:0007669"/>
    <property type="project" value="TreeGrafter"/>
</dbReference>
<dbReference type="Proteomes" id="UP000261480">
    <property type="component" value="Unplaced"/>
</dbReference>
<dbReference type="InterPro" id="IPR013783">
    <property type="entry name" value="Ig-like_fold"/>
</dbReference>
<dbReference type="Ensembl" id="ENSPMET00000025734.1">
    <property type="protein sequence ID" value="ENSPMEP00000032146.1"/>
    <property type="gene ID" value="ENSPMEG00000019753.1"/>
</dbReference>
<dbReference type="PROSITE" id="PS50835">
    <property type="entry name" value="IG_LIKE"/>
    <property type="match status" value="6"/>
</dbReference>
<dbReference type="PANTHER" id="PTHR11481">
    <property type="entry name" value="IMMUNOGLOBULIN FC RECEPTOR"/>
    <property type="match status" value="1"/>
</dbReference>
<protein>
    <recommendedName>
        <fullName evidence="4">Ig-like domain-containing protein</fullName>
    </recommendedName>
</protein>
<keyword evidence="3" id="KW-0472">Membrane</keyword>
<keyword evidence="6" id="KW-1185">Reference proteome</keyword>
<dbReference type="InterPro" id="IPR007110">
    <property type="entry name" value="Ig-like_dom"/>
</dbReference>
<dbReference type="InterPro" id="IPR003598">
    <property type="entry name" value="Ig_sub2"/>
</dbReference>
<dbReference type="InterPro" id="IPR050488">
    <property type="entry name" value="Ig_Fc_receptor"/>
</dbReference>